<dbReference type="GO" id="GO:0005778">
    <property type="term" value="C:peroxisomal membrane"/>
    <property type="evidence" value="ECO:0007669"/>
    <property type="project" value="TreeGrafter"/>
</dbReference>
<reference evidence="11 12" key="1">
    <citation type="journal article" date="2018" name="Plant J.">
        <title>Genome sequences of Chlorella sorokiniana UTEX 1602 and Micractinium conductrix SAG 241.80: implications to maltose excretion by a green alga.</title>
        <authorList>
            <person name="Arriola M.B."/>
            <person name="Velmurugan N."/>
            <person name="Zhang Y."/>
            <person name="Plunkett M.H."/>
            <person name="Hondzo H."/>
            <person name="Barney B.M."/>
        </authorList>
    </citation>
    <scope>NUCLEOTIDE SEQUENCE [LARGE SCALE GENOMIC DNA]</scope>
    <source>
        <strain evidence="12">UTEX 1602</strain>
    </source>
</reference>
<dbReference type="STRING" id="3076.A0A2P6TRF1"/>
<dbReference type="SUPFAM" id="SSF90123">
    <property type="entry name" value="ABC transporter transmembrane region"/>
    <property type="match status" value="2"/>
</dbReference>
<feature type="domain" description="ABC transporter" evidence="10">
    <location>
        <begin position="1076"/>
        <end position="1318"/>
    </location>
</feature>
<dbReference type="InterPro" id="IPR027417">
    <property type="entry name" value="P-loop_NTPase"/>
</dbReference>
<name>A0A2P6TRF1_CHLSO</name>
<dbReference type="InterPro" id="IPR003593">
    <property type="entry name" value="AAA+_ATPase"/>
</dbReference>
<feature type="transmembrane region" description="Helical" evidence="9">
    <location>
        <begin position="239"/>
        <end position="257"/>
    </location>
</feature>
<feature type="domain" description="ABC transporter" evidence="10">
    <location>
        <begin position="436"/>
        <end position="668"/>
    </location>
</feature>
<dbReference type="Gene3D" id="3.40.50.300">
    <property type="entry name" value="P-loop containing nucleotide triphosphate hydrolases"/>
    <property type="match status" value="2"/>
</dbReference>
<keyword evidence="3 9" id="KW-0812">Transmembrane</keyword>
<dbReference type="GO" id="GO:0007031">
    <property type="term" value="P:peroxisome organization"/>
    <property type="evidence" value="ECO:0007669"/>
    <property type="project" value="TreeGrafter"/>
</dbReference>
<gene>
    <name evidence="11" type="ORF">C2E21_4864</name>
</gene>
<dbReference type="CDD" id="cd03223">
    <property type="entry name" value="ABCD_peroxisomal_ALDP"/>
    <property type="match status" value="2"/>
</dbReference>
<dbReference type="GO" id="GO:0006635">
    <property type="term" value="P:fatty acid beta-oxidation"/>
    <property type="evidence" value="ECO:0007669"/>
    <property type="project" value="TreeGrafter"/>
</dbReference>
<dbReference type="PANTHER" id="PTHR11384">
    <property type="entry name" value="ATP-BINDING CASSETTE, SUB-FAMILY D MEMBER"/>
    <property type="match status" value="1"/>
</dbReference>
<evidence type="ECO:0000256" key="3">
    <source>
        <dbReference type="ARBA" id="ARBA00022692"/>
    </source>
</evidence>
<feature type="region of interest" description="Disordered" evidence="8">
    <location>
        <begin position="47"/>
        <end position="75"/>
    </location>
</feature>
<evidence type="ECO:0000256" key="1">
    <source>
        <dbReference type="ARBA" id="ARBA00008575"/>
    </source>
</evidence>
<feature type="transmembrane region" description="Helical" evidence="9">
    <location>
        <begin position="329"/>
        <end position="348"/>
    </location>
</feature>
<dbReference type="OrthoDB" id="422637at2759"/>
<evidence type="ECO:0000256" key="8">
    <source>
        <dbReference type="SAM" id="MobiDB-lite"/>
    </source>
</evidence>
<evidence type="ECO:0000256" key="5">
    <source>
        <dbReference type="ARBA" id="ARBA00022840"/>
    </source>
</evidence>
<dbReference type="GO" id="GO:0015910">
    <property type="term" value="P:long-chain fatty acid import into peroxisome"/>
    <property type="evidence" value="ECO:0007669"/>
    <property type="project" value="TreeGrafter"/>
</dbReference>
<organism evidence="11 12">
    <name type="scientific">Chlorella sorokiniana</name>
    <name type="common">Freshwater green alga</name>
    <dbReference type="NCBI Taxonomy" id="3076"/>
    <lineage>
        <taxon>Eukaryota</taxon>
        <taxon>Viridiplantae</taxon>
        <taxon>Chlorophyta</taxon>
        <taxon>core chlorophytes</taxon>
        <taxon>Trebouxiophyceae</taxon>
        <taxon>Chlorellales</taxon>
        <taxon>Chlorellaceae</taxon>
        <taxon>Chlorella clade</taxon>
        <taxon>Chlorella</taxon>
    </lineage>
</organism>
<protein>
    <submittedName>
        <fullName evidence="11">ABC transporter D family member 1</fullName>
    </submittedName>
</protein>
<dbReference type="PROSITE" id="PS50893">
    <property type="entry name" value="ABC_TRANSPORTER_2"/>
    <property type="match status" value="2"/>
</dbReference>
<keyword evidence="6 9" id="KW-1133">Transmembrane helix</keyword>
<dbReference type="GO" id="GO:0005524">
    <property type="term" value="F:ATP binding"/>
    <property type="evidence" value="ECO:0007669"/>
    <property type="project" value="UniProtKB-KW"/>
</dbReference>
<comment type="caution">
    <text evidence="11">The sequence shown here is derived from an EMBL/GenBank/DDBJ whole genome shotgun (WGS) entry which is preliminary data.</text>
</comment>
<keyword evidence="4" id="KW-0547">Nucleotide-binding</keyword>
<evidence type="ECO:0000256" key="7">
    <source>
        <dbReference type="ARBA" id="ARBA00023136"/>
    </source>
</evidence>
<evidence type="ECO:0000256" key="9">
    <source>
        <dbReference type="SAM" id="Phobius"/>
    </source>
</evidence>
<evidence type="ECO:0000256" key="4">
    <source>
        <dbReference type="ARBA" id="ARBA00022741"/>
    </source>
</evidence>
<dbReference type="SUPFAM" id="SSF52540">
    <property type="entry name" value="P-loop containing nucleoside triphosphate hydrolases"/>
    <property type="match status" value="2"/>
</dbReference>
<evidence type="ECO:0000256" key="6">
    <source>
        <dbReference type="ARBA" id="ARBA00022989"/>
    </source>
</evidence>
<sequence length="1321" mass="144017">MASSPGAPTPAGGLLALLPPKHKRKVALAVALGTAAYAAHAYKQQQQRLRRQRTAGQKRGGSNEAGGGQRRRGAGGSTALKQLLPLLLRVAGRKVLVIALLAVARTALSNRLARLQGFLFRAAFLRRVPLFARNLAENLALCGVAAALEATSRSWVSRMELQWRRLLTDRLHGTYFADMTYYKLNYVDRRVDTPEQRMCEDVPKLAAGLADLTRELVTATVDALFYAVALRRYSGTNRYTAAIVAYVFGVGSFMAVASPNFGGLFKRQQALEGTYRTLQGRLRANAEAVAFYRGVSKEGELLRSSFRDVVQHQARVLGKQWRFGMVQDFLLKYLGATVAVYLIIGPFFKGHMRPENTVTGRAQMLSNMRYHTSVIISLFGAAGTLGSSSRKLMKLGAYADRIAEMEVVMADIRAGSGTGELAAATGQLLACDDAIVFEEAVVVTPGNATLVRDLSLRVPAGTNLLVTGPNGAGKSSLFRVLGGLWPLARGRIYKPGGGADDAEGGLSHACFYVPQRPYVTQGTLQEQLVYPLAVSQERIEEAELRRLLAAVDLEYLLDREAGADGVVNWGEVLSLGEQQRLGMARLFYHRPRFAILDECTSGVTVEMEERFCQLVKDMGCTCITISHRPALMAFHDIVLSLDGGKARGGDADEVLRGMTQQQEREEELHDGNEGFSELVVARSPPPSTASAASTWAPRLGLVPSKLSQLARWKSVLSIILGGDKQWLVRVSTVAGVVVLRTLLQDRIASLNGKSVDLVLRQDLPGFVRLIGVSVLQSCASAVLAPSLRHVADMLALNWRARLTRSALAKYLAGNTFYTSSQLAGMQDIDQRLTRDIERLCDDLAALIPTLVKPVVDISWFSWQLWRLTGQRGMAILYLYTALGWGCLRAVTPDFGGLLKHEMALEGAFRNAHTRLRTHAESVAFFGGGAREGSQIAAAFTRLVDHLRTLIGHRWAYGAADDFFAKQLPHNVTWLLTLLYALDQTGDFGDTAVQGQLVHQLRYLASVVTQNFTSFGELLAMPKRFAEISGGITRVSEALEVIDKSARLDAATAAAAARATSPSTASDGQSAAEGDSISFANVDVITPAGKMLARQLTVAVQPGRSLLVSGPNGCGKTSIFRMLAGLWPIPDGSVHRPGPDMVVAGQRPAVYYVPQRPYTTPGSLRDQVLYPLSMAQVMAPRYAAGSGRDELDAELTELMGVVRLKYLIEREGGWDARKEWGEVLSLGEQQRLGMARLFFHRPRFGVLDECTNATSVDIEEALYKHAASMGITLLTITQRTALVQYHHFELRLTDGKGSWELREIHESRRAQGGAVVKEIGNA</sequence>
<dbReference type="InterPro" id="IPR036640">
    <property type="entry name" value="ABC1_TM_sf"/>
</dbReference>
<comment type="similarity">
    <text evidence="1">Belongs to the ABC transporter superfamily. ABCD family. Peroxisomal fatty acyl CoA transporter (TC 3.A.1.203) subfamily.</text>
</comment>
<dbReference type="PANTHER" id="PTHR11384:SF56">
    <property type="entry name" value="ABC TRANSPORTER D FAMILY MEMBER 1"/>
    <property type="match status" value="1"/>
</dbReference>
<dbReference type="Pfam" id="PF00005">
    <property type="entry name" value="ABC_tran"/>
    <property type="match status" value="2"/>
</dbReference>
<dbReference type="InterPro" id="IPR003439">
    <property type="entry name" value="ABC_transporter-like_ATP-bd"/>
</dbReference>
<keyword evidence="7 9" id="KW-0472">Membrane</keyword>
<keyword evidence="5" id="KW-0067">ATP-binding</keyword>
<dbReference type="GO" id="GO:0140359">
    <property type="term" value="F:ABC-type transporter activity"/>
    <property type="evidence" value="ECO:0007669"/>
    <property type="project" value="InterPro"/>
</dbReference>
<evidence type="ECO:0000256" key="2">
    <source>
        <dbReference type="ARBA" id="ARBA00022448"/>
    </source>
</evidence>
<dbReference type="GO" id="GO:0042760">
    <property type="term" value="P:very long-chain fatty acid catabolic process"/>
    <property type="evidence" value="ECO:0007669"/>
    <property type="project" value="TreeGrafter"/>
</dbReference>
<evidence type="ECO:0000313" key="11">
    <source>
        <dbReference type="EMBL" id="PRW56640.1"/>
    </source>
</evidence>
<dbReference type="InterPro" id="IPR050835">
    <property type="entry name" value="ABC_transporter_sub-D"/>
</dbReference>
<dbReference type="EMBL" id="LHPG02000008">
    <property type="protein sequence ID" value="PRW56640.1"/>
    <property type="molecule type" value="Genomic_DNA"/>
</dbReference>
<dbReference type="GO" id="GO:0005324">
    <property type="term" value="F:long-chain fatty acid transmembrane transporter activity"/>
    <property type="evidence" value="ECO:0007669"/>
    <property type="project" value="TreeGrafter"/>
</dbReference>
<dbReference type="InterPro" id="IPR011527">
    <property type="entry name" value="ABC1_TM_dom"/>
</dbReference>
<keyword evidence="12" id="KW-1185">Reference proteome</keyword>
<evidence type="ECO:0000313" key="12">
    <source>
        <dbReference type="Proteomes" id="UP000239899"/>
    </source>
</evidence>
<dbReference type="GO" id="GO:0016887">
    <property type="term" value="F:ATP hydrolysis activity"/>
    <property type="evidence" value="ECO:0007669"/>
    <property type="project" value="InterPro"/>
</dbReference>
<accession>A0A2P6TRF1</accession>
<keyword evidence="2" id="KW-0813">Transport</keyword>
<proteinExistence type="inferred from homology"/>
<evidence type="ECO:0000259" key="10">
    <source>
        <dbReference type="PROSITE" id="PS50893"/>
    </source>
</evidence>
<dbReference type="SMART" id="SM00382">
    <property type="entry name" value="AAA"/>
    <property type="match status" value="2"/>
</dbReference>
<dbReference type="PROSITE" id="PS00211">
    <property type="entry name" value="ABC_TRANSPORTER_1"/>
    <property type="match status" value="2"/>
</dbReference>
<dbReference type="InterPro" id="IPR017871">
    <property type="entry name" value="ABC_transporter-like_CS"/>
</dbReference>
<dbReference type="Pfam" id="PF06472">
    <property type="entry name" value="ABC_membrane_2"/>
    <property type="match status" value="2"/>
</dbReference>
<dbReference type="Proteomes" id="UP000239899">
    <property type="component" value="Unassembled WGS sequence"/>
</dbReference>